<keyword evidence="1" id="KW-0175">Coiled coil</keyword>
<evidence type="ECO:0000256" key="1">
    <source>
        <dbReference type="SAM" id="Coils"/>
    </source>
</evidence>
<feature type="coiled-coil region" evidence="1">
    <location>
        <begin position="42"/>
        <end position="80"/>
    </location>
</feature>
<dbReference type="EMBL" id="OX465081">
    <property type="protein sequence ID" value="CAI9286314.1"/>
    <property type="molecule type" value="Genomic_DNA"/>
</dbReference>
<name>A0AA36E7Q2_LACSI</name>
<proteinExistence type="predicted"/>
<protein>
    <submittedName>
        <fullName evidence="2">Uncharacterized protein</fullName>
    </submittedName>
</protein>
<dbReference type="AlphaFoldDB" id="A0AA36E7Q2"/>
<sequence>MISNDSCNFFQWFNPTLPKHYKDTLWKMKLTIDDLLVRNGQVVELQNKMEKHKLLRKSEKELAGSRIQELLIEIERLKKMLKKGCFNCSSLLTICGHEI</sequence>
<organism evidence="2 3">
    <name type="scientific">Lactuca saligna</name>
    <name type="common">Willowleaf lettuce</name>
    <dbReference type="NCBI Taxonomy" id="75948"/>
    <lineage>
        <taxon>Eukaryota</taxon>
        <taxon>Viridiplantae</taxon>
        <taxon>Streptophyta</taxon>
        <taxon>Embryophyta</taxon>
        <taxon>Tracheophyta</taxon>
        <taxon>Spermatophyta</taxon>
        <taxon>Magnoliopsida</taxon>
        <taxon>eudicotyledons</taxon>
        <taxon>Gunneridae</taxon>
        <taxon>Pentapetalae</taxon>
        <taxon>asterids</taxon>
        <taxon>campanulids</taxon>
        <taxon>Asterales</taxon>
        <taxon>Asteraceae</taxon>
        <taxon>Cichorioideae</taxon>
        <taxon>Cichorieae</taxon>
        <taxon>Lactucinae</taxon>
        <taxon>Lactuca</taxon>
    </lineage>
</organism>
<keyword evidence="3" id="KW-1185">Reference proteome</keyword>
<accession>A0AA36E7Q2</accession>
<dbReference type="Proteomes" id="UP001177003">
    <property type="component" value="Chromosome 5"/>
</dbReference>
<evidence type="ECO:0000313" key="3">
    <source>
        <dbReference type="Proteomes" id="UP001177003"/>
    </source>
</evidence>
<evidence type="ECO:0000313" key="2">
    <source>
        <dbReference type="EMBL" id="CAI9286314.1"/>
    </source>
</evidence>
<gene>
    <name evidence="2" type="ORF">LSALG_LOCUS25740</name>
</gene>
<reference evidence="2" key="1">
    <citation type="submission" date="2023-04" db="EMBL/GenBank/DDBJ databases">
        <authorList>
            <person name="Vijverberg K."/>
            <person name="Xiong W."/>
            <person name="Schranz E."/>
        </authorList>
    </citation>
    <scope>NUCLEOTIDE SEQUENCE</scope>
</reference>